<dbReference type="HOGENOM" id="CLU_2851043_0_0_1"/>
<reference evidence="1 2" key="1">
    <citation type="submission" date="2014-04" db="EMBL/GenBank/DDBJ databases">
        <authorList>
            <consortium name="DOE Joint Genome Institute"/>
            <person name="Kuo A."/>
            <person name="Kohler A."/>
            <person name="Nagy L.G."/>
            <person name="Floudas D."/>
            <person name="Copeland A."/>
            <person name="Barry K.W."/>
            <person name="Cichocki N."/>
            <person name="Veneault-Fourrey C."/>
            <person name="LaButti K."/>
            <person name="Lindquist E.A."/>
            <person name="Lipzen A."/>
            <person name="Lundell T."/>
            <person name="Morin E."/>
            <person name="Murat C."/>
            <person name="Sun H."/>
            <person name="Tunlid A."/>
            <person name="Henrissat B."/>
            <person name="Grigoriev I.V."/>
            <person name="Hibbett D.S."/>
            <person name="Martin F."/>
            <person name="Nordberg H.P."/>
            <person name="Cantor M.N."/>
            <person name="Hua S.X."/>
        </authorList>
    </citation>
    <scope>NUCLEOTIDE SEQUENCE [LARGE SCALE GENOMIC DNA]</scope>
    <source>
        <strain evidence="1 2">Foug A</strain>
    </source>
</reference>
<organism evidence="1 2">
    <name type="scientific">Scleroderma citrinum Foug A</name>
    <dbReference type="NCBI Taxonomy" id="1036808"/>
    <lineage>
        <taxon>Eukaryota</taxon>
        <taxon>Fungi</taxon>
        <taxon>Dikarya</taxon>
        <taxon>Basidiomycota</taxon>
        <taxon>Agaricomycotina</taxon>
        <taxon>Agaricomycetes</taxon>
        <taxon>Agaricomycetidae</taxon>
        <taxon>Boletales</taxon>
        <taxon>Sclerodermatineae</taxon>
        <taxon>Sclerodermataceae</taxon>
        <taxon>Scleroderma</taxon>
    </lineage>
</organism>
<dbReference type="EMBL" id="KN822297">
    <property type="protein sequence ID" value="KIM51005.1"/>
    <property type="molecule type" value="Genomic_DNA"/>
</dbReference>
<evidence type="ECO:0000313" key="1">
    <source>
        <dbReference type="EMBL" id="KIM51005.1"/>
    </source>
</evidence>
<protein>
    <submittedName>
        <fullName evidence="1">Uncharacterized protein</fullName>
    </submittedName>
</protein>
<accession>A0A0C3CQY3</accession>
<evidence type="ECO:0000313" key="2">
    <source>
        <dbReference type="Proteomes" id="UP000053989"/>
    </source>
</evidence>
<dbReference type="InParanoid" id="A0A0C3CQY3"/>
<gene>
    <name evidence="1" type="ORF">SCLCIDRAFT_1224915</name>
</gene>
<proteinExistence type="predicted"/>
<name>A0A0C3CQY3_9AGAM</name>
<reference evidence="2" key="2">
    <citation type="submission" date="2015-01" db="EMBL/GenBank/DDBJ databases">
        <title>Evolutionary Origins and Diversification of the Mycorrhizal Mutualists.</title>
        <authorList>
            <consortium name="DOE Joint Genome Institute"/>
            <consortium name="Mycorrhizal Genomics Consortium"/>
            <person name="Kohler A."/>
            <person name="Kuo A."/>
            <person name="Nagy L.G."/>
            <person name="Floudas D."/>
            <person name="Copeland A."/>
            <person name="Barry K.W."/>
            <person name="Cichocki N."/>
            <person name="Veneault-Fourrey C."/>
            <person name="LaButti K."/>
            <person name="Lindquist E.A."/>
            <person name="Lipzen A."/>
            <person name="Lundell T."/>
            <person name="Morin E."/>
            <person name="Murat C."/>
            <person name="Riley R."/>
            <person name="Ohm R."/>
            <person name="Sun H."/>
            <person name="Tunlid A."/>
            <person name="Henrissat B."/>
            <person name="Grigoriev I.V."/>
            <person name="Hibbett D.S."/>
            <person name="Martin F."/>
        </authorList>
    </citation>
    <scope>NUCLEOTIDE SEQUENCE [LARGE SCALE GENOMIC DNA]</scope>
    <source>
        <strain evidence="2">Foug A</strain>
    </source>
</reference>
<sequence length="65" mass="7331">MACVTNAIGPPFSFRSCILSWLRLTCVLPGQTANFLLRLLTIASHGSSDRQTLVSRIPYRRHEWA</sequence>
<dbReference type="AlphaFoldDB" id="A0A0C3CQY3"/>
<keyword evidence="2" id="KW-1185">Reference proteome</keyword>
<dbReference type="Proteomes" id="UP000053989">
    <property type="component" value="Unassembled WGS sequence"/>
</dbReference>